<evidence type="ECO:0000313" key="2">
    <source>
        <dbReference type="EMBL" id="QAT17217.1"/>
    </source>
</evidence>
<accession>A0A410P4S7</accession>
<reference evidence="2 3" key="1">
    <citation type="submission" date="2017-01" db="EMBL/GenBank/DDBJ databases">
        <title>First insights into the biology of 'candidatus Vampirococcus archaeovorus'.</title>
        <authorList>
            <person name="Kizina J."/>
            <person name="Jordan S."/>
            <person name="Stueber K."/>
            <person name="Reinhardt R."/>
            <person name="Harder J."/>
        </authorList>
    </citation>
    <scope>NUCLEOTIDE SEQUENCE [LARGE SCALE GENOMIC DNA]</scope>
    <source>
        <strain evidence="2 3">LiM</strain>
    </source>
</reference>
<organism evidence="2 3">
    <name type="scientific">Velamenicoccus archaeovorus</name>
    <dbReference type="NCBI Taxonomy" id="1930593"/>
    <lineage>
        <taxon>Bacteria</taxon>
        <taxon>Pseudomonadati</taxon>
        <taxon>Candidatus Omnitrophota</taxon>
        <taxon>Candidatus Velamenicoccus</taxon>
    </lineage>
</organism>
<dbReference type="PANTHER" id="PTHR34818">
    <property type="entry name" value="PROTEIN BLI-3"/>
    <property type="match status" value="1"/>
</dbReference>
<dbReference type="Proteomes" id="UP000287243">
    <property type="component" value="Chromosome"/>
</dbReference>
<proteinExistence type="predicted"/>
<dbReference type="AlphaFoldDB" id="A0A410P4S7"/>
<dbReference type="EMBL" id="CP019384">
    <property type="protein sequence ID" value="QAT17217.1"/>
    <property type="molecule type" value="Genomic_DNA"/>
</dbReference>
<dbReference type="OrthoDB" id="9792542at2"/>
<dbReference type="InterPro" id="IPR052917">
    <property type="entry name" value="Stress-Dev_Protein"/>
</dbReference>
<gene>
    <name evidence="2" type="ORF">BU251_05460</name>
</gene>
<name>A0A410P4S7_VELA1</name>
<feature type="domain" description="Pyridoxamine 5'-phosphate oxidase N-terminal" evidence="1">
    <location>
        <begin position="3"/>
        <end position="93"/>
    </location>
</feature>
<evidence type="ECO:0000313" key="3">
    <source>
        <dbReference type="Proteomes" id="UP000287243"/>
    </source>
</evidence>
<evidence type="ECO:0000259" key="1">
    <source>
        <dbReference type="Pfam" id="PF01243"/>
    </source>
</evidence>
<dbReference type="Gene3D" id="2.30.110.10">
    <property type="entry name" value="Electron Transport, Fmn-binding Protein, Chain A"/>
    <property type="match status" value="1"/>
</dbReference>
<dbReference type="InterPro" id="IPR012349">
    <property type="entry name" value="Split_barrel_FMN-bd"/>
</dbReference>
<dbReference type="Pfam" id="PF01243">
    <property type="entry name" value="PNPOx_N"/>
    <property type="match status" value="1"/>
</dbReference>
<dbReference type="SUPFAM" id="SSF50475">
    <property type="entry name" value="FMN-binding split barrel"/>
    <property type="match status" value="1"/>
</dbReference>
<sequence length="138" mass="16213">MDKQEIIDFIKRNPIVYLATVEGKRPHVRGMMLYLVDENGIIFHTGRTKDLQKQLERNPEVELCCFSQTENKQVRIAGKVEAVRDEALKKEIVKNRPFLKPWIEERGLDFLTVWRIKGGVATIWTMETNLEPKEYIKL</sequence>
<dbReference type="PANTHER" id="PTHR34818:SF1">
    <property type="entry name" value="PROTEIN BLI-3"/>
    <property type="match status" value="1"/>
</dbReference>
<protein>
    <submittedName>
        <fullName evidence="2">Pyridoxamine 5'-phosphate oxidase</fullName>
    </submittedName>
</protein>
<dbReference type="InterPro" id="IPR011576">
    <property type="entry name" value="Pyridox_Oxase_N"/>
</dbReference>
<keyword evidence="3" id="KW-1185">Reference proteome</keyword>
<dbReference type="KEGG" id="vai:BU251_05460"/>
<dbReference type="RefSeq" id="WP_128699953.1">
    <property type="nucleotide sequence ID" value="NZ_CP019384.1"/>
</dbReference>